<evidence type="ECO:0000256" key="1">
    <source>
        <dbReference type="SAM" id="MobiDB-lite"/>
    </source>
</evidence>
<dbReference type="Gene3D" id="1.10.340.70">
    <property type="match status" value="1"/>
</dbReference>
<gene>
    <name evidence="3" type="ORF">HK097_008798</name>
</gene>
<feature type="region of interest" description="Disordered" evidence="1">
    <location>
        <begin position="1"/>
        <end position="87"/>
    </location>
</feature>
<dbReference type="AlphaFoldDB" id="A0AAD5X8C7"/>
<dbReference type="InterPro" id="IPR012337">
    <property type="entry name" value="RNaseH-like_sf"/>
</dbReference>
<evidence type="ECO:0000313" key="3">
    <source>
        <dbReference type="EMBL" id="KAJ3055899.1"/>
    </source>
</evidence>
<dbReference type="GO" id="GO:0005634">
    <property type="term" value="C:nucleus"/>
    <property type="evidence" value="ECO:0007669"/>
    <property type="project" value="UniProtKB-ARBA"/>
</dbReference>
<dbReference type="Pfam" id="PF00665">
    <property type="entry name" value="rve"/>
    <property type="match status" value="1"/>
</dbReference>
<dbReference type="InterPro" id="IPR036397">
    <property type="entry name" value="RNaseH_sf"/>
</dbReference>
<organism evidence="3 4">
    <name type="scientific">Rhizophlyctis rosea</name>
    <dbReference type="NCBI Taxonomy" id="64517"/>
    <lineage>
        <taxon>Eukaryota</taxon>
        <taxon>Fungi</taxon>
        <taxon>Fungi incertae sedis</taxon>
        <taxon>Chytridiomycota</taxon>
        <taxon>Chytridiomycota incertae sedis</taxon>
        <taxon>Chytridiomycetes</taxon>
        <taxon>Rhizophlyctidales</taxon>
        <taxon>Rhizophlyctidaceae</taxon>
        <taxon>Rhizophlyctis</taxon>
    </lineage>
</organism>
<name>A0AAD5X8C7_9FUNG</name>
<dbReference type="EMBL" id="JADGJD010000054">
    <property type="protein sequence ID" value="KAJ3055899.1"/>
    <property type="molecule type" value="Genomic_DNA"/>
</dbReference>
<evidence type="ECO:0000259" key="2">
    <source>
        <dbReference type="PROSITE" id="PS50994"/>
    </source>
</evidence>
<feature type="non-terminal residue" evidence="3">
    <location>
        <position position="1"/>
    </location>
</feature>
<dbReference type="InterPro" id="IPR041588">
    <property type="entry name" value="Integrase_H2C2"/>
</dbReference>
<protein>
    <recommendedName>
        <fullName evidence="2">Integrase catalytic domain-containing protein</fullName>
    </recommendedName>
</protein>
<feature type="domain" description="Integrase catalytic" evidence="2">
    <location>
        <begin position="388"/>
        <end position="508"/>
    </location>
</feature>
<dbReference type="InterPro" id="IPR052160">
    <property type="entry name" value="Gypsy_RT_Integrase-like"/>
</dbReference>
<dbReference type="SUPFAM" id="SSF53098">
    <property type="entry name" value="Ribonuclease H-like"/>
    <property type="match status" value="1"/>
</dbReference>
<dbReference type="PROSITE" id="PS50994">
    <property type="entry name" value="INTEGRASE"/>
    <property type="match status" value="1"/>
</dbReference>
<evidence type="ECO:0000313" key="4">
    <source>
        <dbReference type="Proteomes" id="UP001212841"/>
    </source>
</evidence>
<dbReference type="PANTHER" id="PTHR47266">
    <property type="entry name" value="ENDONUCLEASE-RELATED"/>
    <property type="match status" value="1"/>
</dbReference>
<feature type="compositionally biased region" description="Basic and acidic residues" evidence="1">
    <location>
        <begin position="69"/>
        <end position="87"/>
    </location>
</feature>
<dbReference type="GO" id="GO:0015074">
    <property type="term" value="P:DNA integration"/>
    <property type="evidence" value="ECO:0007669"/>
    <property type="project" value="InterPro"/>
</dbReference>
<accession>A0AAD5X8C7</accession>
<keyword evidence="4" id="KW-1185">Reference proteome</keyword>
<reference evidence="3" key="1">
    <citation type="submission" date="2020-05" db="EMBL/GenBank/DDBJ databases">
        <title>Phylogenomic resolution of chytrid fungi.</title>
        <authorList>
            <person name="Stajich J.E."/>
            <person name="Amses K."/>
            <person name="Simmons R."/>
            <person name="Seto K."/>
            <person name="Myers J."/>
            <person name="Bonds A."/>
            <person name="Quandt C.A."/>
            <person name="Barry K."/>
            <person name="Liu P."/>
            <person name="Grigoriev I."/>
            <person name="Longcore J.E."/>
            <person name="James T.Y."/>
        </authorList>
    </citation>
    <scope>NUCLEOTIDE SEQUENCE</scope>
    <source>
        <strain evidence="3">JEL0318</strain>
    </source>
</reference>
<dbReference type="Pfam" id="PF17921">
    <property type="entry name" value="Integrase_H2C2"/>
    <property type="match status" value="1"/>
</dbReference>
<proteinExistence type="predicted"/>
<dbReference type="Proteomes" id="UP001212841">
    <property type="component" value="Unassembled WGS sequence"/>
</dbReference>
<sequence>PPEIDEDDNGKVMPTKKEQPQVRRSGRPAMPKNLQDFVPPAPPKRHAESAPAKGAAQQDSAKKRRTNLSRRDDETEEQHQMRVKLHKAELRRSGEDITKFFTCLPVDVTVQRVSKNFGIKEDSLTLHGVADTKRKVSARDLLDMPAHMLTEHHPDPFGSFTHLVQGPFIAIGVMDPDWKSSVNMEWDYRKDPRDIYMASAKRQKLEAPFPTPPASVASGKCSSVFGPGSQISANGSIAPYEDDLDPEAVVSKFMKKNRAIAFYIWQTHVGGANKWIGKPTKAEKSSLRRAARDFRIVQMDSTGERRLMHVPTGKLTPRNKKEIRQLYENSHEATLGGTHSRVIKTWEKLLASYYVRGLFPAVEACVKACHACQVRAPLQNVVTMRPIFTTRPKELMVYDWSSWKGYKLLVMVDHFTKYVWARLLKKQNADNVRATLSDWWDECGRPERALSDNGSEFRCYKVKDLLEVWAMNGTLKTRLNRMCVHQLIKDPTFAEAERFVNNVVETLRHEKHTVHRFTPCELHHGRTDPAFLTPINMIVPPAFVYTEEELLKMYLLVEEKQQKRALYEVERRMQSVVKRKAIKKGRTVLVRTEKKRKSKSAPVREAMAQVVEGPLNEVYYRLKWVTHGPLKMDLVGTMPARRHPPSPVAAACSGDKGGVFDVRAEDSVW</sequence>
<comment type="caution">
    <text evidence="3">The sequence shown here is derived from an EMBL/GenBank/DDBJ whole genome shotgun (WGS) entry which is preliminary data.</text>
</comment>
<dbReference type="Gene3D" id="3.30.420.10">
    <property type="entry name" value="Ribonuclease H-like superfamily/Ribonuclease H"/>
    <property type="match status" value="1"/>
</dbReference>
<dbReference type="InterPro" id="IPR001584">
    <property type="entry name" value="Integrase_cat-core"/>
</dbReference>
<dbReference type="GO" id="GO:0003676">
    <property type="term" value="F:nucleic acid binding"/>
    <property type="evidence" value="ECO:0007669"/>
    <property type="project" value="InterPro"/>
</dbReference>